<name>A0ACC1MCH2_9APHY</name>
<proteinExistence type="predicted"/>
<evidence type="ECO:0000313" key="2">
    <source>
        <dbReference type="Proteomes" id="UP001144978"/>
    </source>
</evidence>
<gene>
    <name evidence="1" type="ORF">NUW54_g14389</name>
</gene>
<reference evidence="1" key="1">
    <citation type="submission" date="2022-08" db="EMBL/GenBank/DDBJ databases">
        <title>Genome Sequence of Pycnoporus sanguineus.</title>
        <authorList>
            <person name="Buettner E."/>
        </authorList>
    </citation>
    <scope>NUCLEOTIDE SEQUENCE</scope>
    <source>
        <strain evidence="1">CG-C14</strain>
    </source>
</reference>
<keyword evidence="2" id="KW-1185">Reference proteome</keyword>
<comment type="caution">
    <text evidence="1">The sequence shown here is derived from an EMBL/GenBank/DDBJ whole genome shotgun (WGS) entry which is preliminary data.</text>
</comment>
<dbReference type="Proteomes" id="UP001144978">
    <property type="component" value="Unassembled WGS sequence"/>
</dbReference>
<protein>
    <submittedName>
        <fullName evidence="1">Uncharacterized protein</fullName>
    </submittedName>
</protein>
<evidence type="ECO:0000313" key="1">
    <source>
        <dbReference type="EMBL" id="KAJ2961289.1"/>
    </source>
</evidence>
<organism evidence="1 2">
    <name type="scientific">Trametes sanguinea</name>
    <dbReference type="NCBI Taxonomy" id="158606"/>
    <lineage>
        <taxon>Eukaryota</taxon>
        <taxon>Fungi</taxon>
        <taxon>Dikarya</taxon>
        <taxon>Basidiomycota</taxon>
        <taxon>Agaricomycotina</taxon>
        <taxon>Agaricomycetes</taxon>
        <taxon>Polyporales</taxon>
        <taxon>Polyporaceae</taxon>
        <taxon>Trametes</taxon>
    </lineage>
</organism>
<sequence>MYQAGTIERGHIYFFYRPKVELEEAHSLDDIQRFYMLLVPRPPQFAAHSDSANSKGDDEDQEMNLIESGADAVPAPEPKNQSKKRFRLLVIGKKASPGASCKGRAFILSPTGRRLRTCALILLSFPFPEPPSTAKMPGSCFLSRFLSQAMTEAG</sequence>
<dbReference type="EMBL" id="JANSHE010007389">
    <property type="protein sequence ID" value="KAJ2961289.1"/>
    <property type="molecule type" value="Genomic_DNA"/>
</dbReference>
<accession>A0ACC1MCH2</accession>